<feature type="compositionally biased region" description="Polar residues" evidence="1">
    <location>
        <begin position="1"/>
        <end position="13"/>
    </location>
</feature>
<accession>A0A699Z329</accession>
<dbReference type="EMBL" id="BLLF01000611">
    <property type="protein sequence ID" value="GFH13429.1"/>
    <property type="molecule type" value="Genomic_DNA"/>
</dbReference>
<feature type="compositionally biased region" description="Basic and acidic residues" evidence="1">
    <location>
        <begin position="16"/>
        <end position="29"/>
    </location>
</feature>
<sequence>MERWQASAQQVTAQRAAEEREQQGRDAEELLPEEVWKELLDPTLRREHAIVAWRVLHGSLMPGQLETLTHAFLTCPAVAPVWDSGAATALQPQMVAQRVAEEVVLTLSSAVKRDWHR</sequence>
<proteinExistence type="predicted"/>
<name>A0A699Z329_HAELA</name>
<organism evidence="2 3">
    <name type="scientific">Haematococcus lacustris</name>
    <name type="common">Green alga</name>
    <name type="synonym">Haematococcus pluvialis</name>
    <dbReference type="NCBI Taxonomy" id="44745"/>
    <lineage>
        <taxon>Eukaryota</taxon>
        <taxon>Viridiplantae</taxon>
        <taxon>Chlorophyta</taxon>
        <taxon>core chlorophytes</taxon>
        <taxon>Chlorophyceae</taxon>
        <taxon>CS clade</taxon>
        <taxon>Chlamydomonadales</taxon>
        <taxon>Haematococcaceae</taxon>
        <taxon>Haematococcus</taxon>
    </lineage>
</organism>
<reference evidence="2 3" key="1">
    <citation type="submission" date="2020-02" db="EMBL/GenBank/DDBJ databases">
        <title>Draft genome sequence of Haematococcus lacustris strain NIES-144.</title>
        <authorList>
            <person name="Morimoto D."/>
            <person name="Nakagawa S."/>
            <person name="Yoshida T."/>
            <person name="Sawayama S."/>
        </authorList>
    </citation>
    <scope>NUCLEOTIDE SEQUENCE [LARGE SCALE GENOMIC DNA]</scope>
    <source>
        <strain evidence="2 3">NIES-144</strain>
    </source>
</reference>
<dbReference type="Proteomes" id="UP000485058">
    <property type="component" value="Unassembled WGS sequence"/>
</dbReference>
<evidence type="ECO:0000256" key="1">
    <source>
        <dbReference type="SAM" id="MobiDB-lite"/>
    </source>
</evidence>
<evidence type="ECO:0000313" key="2">
    <source>
        <dbReference type="EMBL" id="GFH13429.1"/>
    </source>
</evidence>
<evidence type="ECO:0000313" key="3">
    <source>
        <dbReference type="Proteomes" id="UP000485058"/>
    </source>
</evidence>
<dbReference type="AlphaFoldDB" id="A0A699Z329"/>
<protein>
    <submittedName>
        <fullName evidence="2">Uncharacterized protein</fullName>
    </submittedName>
</protein>
<feature type="region of interest" description="Disordered" evidence="1">
    <location>
        <begin position="1"/>
        <end position="29"/>
    </location>
</feature>
<keyword evidence="3" id="KW-1185">Reference proteome</keyword>
<gene>
    <name evidence="2" type="ORF">HaLaN_09314</name>
</gene>
<comment type="caution">
    <text evidence="2">The sequence shown here is derived from an EMBL/GenBank/DDBJ whole genome shotgun (WGS) entry which is preliminary data.</text>
</comment>